<evidence type="ECO:0000313" key="2">
    <source>
        <dbReference type="EMBL" id="CAG9835225.1"/>
    </source>
</evidence>
<reference evidence="2" key="1">
    <citation type="submission" date="2022-01" db="EMBL/GenBank/DDBJ databases">
        <authorList>
            <person name="King R."/>
        </authorList>
    </citation>
    <scope>NUCLEOTIDE SEQUENCE</scope>
</reference>
<dbReference type="OrthoDB" id="10257855at2759"/>
<keyword evidence="3" id="KW-1185">Reference proteome</keyword>
<dbReference type="InterPro" id="IPR009057">
    <property type="entry name" value="Homeodomain-like_sf"/>
</dbReference>
<name>A0A9N9XGE8_DIABA</name>
<comment type="subcellular location">
    <subcellularLocation>
        <location evidence="1">Nucleus</location>
    </subcellularLocation>
</comment>
<dbReference type="SUPFAM" id="SSF46689">
    <property type="entry name" value="Homeodomain-like"/>
    <property type="match status" value="1"/>
</dbReference>
<protein>
    <recommendedName>
        <fullName evidence="4">Telomeric repeat-binding factor 2-interacting protein 1</fullName>
    </recommendedName>
</protein>
<dbReference type="Proteomes" id="UP001153709">
    <property type="component" value="Chromosome 5"/>
</dbReference>
<evidence type="ECO:0000256" key="1">
    <source>
        <dbReference type="ARBA" id="ARBA00004123"/>
    </source>
</evidence>
<gene>
    <name evidence="2" type="ORF">DIABBA_LOCUS8442</name>
</gene>
<evidence type="ECO:0000313" key="3">
    <source>
        <dbReference type="Proteomes" id="UP001153709"/>
    </source>
</evidence>
<dbReference type="GO" id="GO:0005634">
    <property type="term" value="C:nucleus"/>
    <property type="evidence" value="ECO:0007669"/>
    <property type="project" value="UniProtKB-SubCell"/>
</dbReference>
<dbReference type="Gene3D" id="1.10.10.60">
    <property type="entry name" value="Homeodomain-like"/>
    <property type="match status" value="1"/>
</dbReference>
<evidence type="ECO:0008006" key="4">
    <source>
        <dbReference type="Google" id="ProtNLM"/>
    </source>
</evidence>
<organism evidence="2 3">
    <name type="scientific">Diabrotica balteata</name>
    <name type="common">Banded cucumber beetle</name>
    <dbReference type="NCBI Taxonomy" id="107213"/>
    <lineage>
        <taxon>Eukaryota</taxon>
        <taxon>Metazoa</taxon>
        <taxon>Ecdysozoa</taxon>
        <taxon>Arthropoda</taxon>
        <taxon>Hexapoda</taxon>
        <taxon>Insecta</taxon>
        <taxon>Pterygota</taxon>
        <taxon>Neoptera</taxon>
        <taxon>Endopterygota</taxon>
        <taxon>Coleoptera</taxon>
        <taxon>Polyphaga</taxon>
        <taxon>Cucujiformia</taxon>
        <taxon>Chrysomeloidea</taxon>
        <taxon>Chrysomelidae</taxon>
        <taxon>Galerucinae</taxon>
        <taxon>Diabroticina</taxon>
        <taxon>Diabroticites</taxon>
        <taxon>Diabrotica</taxon>
    </lineage>
</organism>
<sequence length="115" mass="13489">MAGYRRAYSINEDNLILELIVKGKLYYQTRGTILWKDLAQGGFFCQDRTWMSLQNRFEKKILPDITNPRYTLSSEEKQKICKAWKQTADNFNPDTDFSSDEDSLDCPITTTKEYL</sequence>
<accession>A0A9N9XGE8</accession>
<dbReference type="AlphaFoldDB" id="A0A9N9XGE8"/>
<proteinExistence type="predicted"/>
<dbReference type="EMBL" id="OU898280">
    <property type="protein sequence ID" value="CAG9835225.1"/>
    <property type="molecule type" value="Genomic_DNA"/>
</dbReference>